<accession>A0ABX9MAA2</accession>
<reference evidence="1 2" key="1">
    <citation type="submission" date="2018-08" db="EMBL/GenBank/DDBJ databases">
        <title>Draft genome sequence of Dialister pneumosintes KCOM 1685.</title>
        <authorList>
            <person name="Kook J.-K."/>
            <person name="Park S.-N."/>
            <person name="Lim Y.K."/>
        </authorList>
    </citation>
    <scope>NUCLEOTIDE SEQUENCE [LARGE SCALE GENOMIC DNA]</scope>
    <source>
        <strain evidence="1 2">KCOM 1685</strain>
    </source>
</reference>
<keyword evidence="2" id="KW-1185">Reference proteome</keyword>
<comment type="caution">
    <text evidence="1">The sequence shown here is derived from an EMBL/GenBank/DDBJ whole genome shotgun (WGS) entry which is preliminary data.</text>
</comment>
<sequence length="189" mass="21349">MHKEELAKYIAEGIIVTGVEGTYNDVSCSSAGDYPSLGISQWEGERADTLLLQLDDGGYYRNRSYSDLKSTGDIVNLKNLLATEQGRKIQEEQLQKDACNYVDMLLLIPLKNTASIVYAGLWCPTSTWVVQAFLTNRNKSYDLNDVEVLSDVFKRFYARAAGVSAYTLAYALRADEQLRYVKSKKELYR</sequence>
<dbReference type="EMBL" id="QWKU01000001">
    <property type="protein sequence ID" value="RID94596.1"/>
    <property type="molecule type" value="Genomic_DNA"/>
</dbReference>
<dbReference type="RefSeq" id="WP_119056302.1">
    <property type="nucleotide sequence ID" value="NZ_QWKU01000001.1"/>
</dbReference>
<gene>
    <name evidence="1" type="ORF">DX915_03570</name>
</gene>
<proteinExistence type="predicted"/>
<evidence type="ECO:0000313" key="2">
    <source>
        <dbReference type="Proteomes" id="UP000266262"/>
    </source>
</evidence>
<protein>
    <submittedName>
        <fullName evidence="1">Uncharacterized protein</fullName>
    </submittedName>
</protein>
<dbReference type="Proteomes" id="UP000266262">
    <property type="component" value="Unassembled WGS sequence"/>
</dbReference>
<evidence type="ECO:0000313" key="1">
    <source>
        <dbReference type="EMBL" id="RID94596.1"/>
    </source>
</evidence>
<organism evidence="1 2">
    <name type="scientific">Dialister pneumosintes</name>
    <dbReference type="NCBI Taxonomy" id="39950"/>
    <lineage>
        <taxon>Bacteria</taxon>
        <taxon>Bacillati</taxon>
        <taxon>Bacillota</taxon>
        <taxon>Negativicutes</taxon>
        <taxon>Veillonellales</taxon>
        <taxon>Veillonellaceae</taxon>
        <taxon>Dialister</taxon>
    </lineage>
</organism>
<name>A0ABX9MAA2_9FIRM</name>